<protein>
    <submittedName>
        <fullName evidence="2">Uncharacterized protein</fullName>
    </submittedName>
</protein>
<comment type="caution">
    <text evidence="2">The sequence shown here is derived from an EMBL/GenBank/DDBJ whole genome shotgun (WGS) entry which is preliminary data.</text>
</comment>
<dbReference type="AlphaFoldDB" id="A0A5N5J8R9"/>
<name>A0A5N5J8R9_PANHP</name>
<accession>A0A5N5J8R9</accession>
<feature type="compositionally biased region" description="Basic and acidic residues" evidence="1">
    <location>
        <begin position="193"/>
        <end position="207"/>
    </location>
</feature>
<dbReference type="Proteomes" id="UP000327468">
    <property type="component" value="Unassembled WGS sequence"/>
</dbReference>
<feature type="region of interest" description="Disordered" evidence="1">
    <location>
        <begin position="269"/>
        <end position="291"/>
    </location>
</feature>
<organism evidence="2 3">
    <name type="scientific">Pangasianodon hypophthalmus</name>
    <name type="common">Striped catfish</name>
    <name type="synonym">Helicophagus hypophthalmus</name>
    <dbReference type="NCBI Taxonomy" id="310915"/>
    <lineage>
        <taxon>Eukaryota</taxon>
        <taxon>Metazoa</taxon>
        <taxon>Chordata</taxon>
        <taxon>Craniata</taxon>
        <taxon>Vertebrata</taxon>
        <taxon>Euteleostomi</taxon>
        <taxon>Actinopterygii</taxon>
        <taxon>Neopterygii</taxon>
        <taxon>Teleostei</taxon>
        <taxon>Ostariophysi</taxon>
        <taxon>Siluriformes</taxon>
        <taxon>Pangasiidae</taxon>
        <taxon>Pangasianodon</taxon>
    </lineage>
</organism>
<keyword evidence="3" id="KW-1185">Reference proteome</keyword>
<feature type="region of interest" description="Disordered" evidence="1">
    <location>
        <begin position="181"/>
        <end position="249"/>
    </location>
</feature>
<proteinExistence type="predicted"/>
<dbReference type="EMBL" id="VFJC01000036">
    <property type="protein sequence ID" value="KAB5515292.1"/>
    <property type="molecule type" value="Genomic_DNA"/>
</dbReference>
<evidence type="ECO:0000256" key="1">
    <source>
        <dbReference type="SAM" id="MobiDB-lite"/>
    </source>
</evidence>
<sequence length="446" mass="51067">MELWDRRERIFAPWDKYRTFPGWISSSHTSIGEPISWATAGSRPGKNRVNWTTESGVCPEYPGHETEKQRALMERQRERRGKQMMVQRGDLGNQWQPATMHYRREKDKDGFGANSYGELEEWARRRYYHSLPRRRRLQGEMWSEIQNALKAERILGSAGRSVRAEPSQRSGVNISENKFNLLTSHQPPPYTAVKHDASGKRLREQGESKVLSSSWSRPPNYTPPPPYTSRPDSNRLTGTLTEPEGSFPNLSMEYGFGSRPHNARQIQHRSVSFSDRRRHIRCSSGDGTPGTVTFPGPDRAQHQQDVWPSVQMQVKNQQQVFTPQSSGHHESHQTPYSAVTLTKPKRRRSGGTVFCLVSHAGELTGMSSSPTDKPLKCQSLPLLKGSTPEQLADEADSCPSLPAFNLDPTPEEHREEDQNQSDQNLRLSKRIEELRKEREELRKREY</sequence>
<feature type="region of interest" description="Disordered" evidence="1">
    <location>
        <begin position="386"/>
        <end position="429"/>
    </location>
</feature>
<gene>
    <name evidence="2" type="ORF">PHYPO_G00250180</name>
</gene>
<evidence type="ECO:0000313" key="2">
    <source>
        <dbReference type="EMBL" id="KAB5515292.1"/>
    </source>
</evidence>
<reference evidence="2 3" key="1">
    <citation type="submission" date="2019-06" db="EMBL/GenBank/DDBJ databases">
        <title>A chromosome-scale genome assembly of the striped catfish, Pangasianodon hypophthalmus.</title>
        <authorList>
            <person name="Wen M."/>
            <person name="Zahm M."/>
            <person name="Roques C."/>
            <person name="Cabau C."/>
            <person name="Klopp C."/>
            <person name="Donnadieu C."/>
            <person name="Jouanno E."/>
            <person name="Avarre J.-C."/>
            <person name="Campet M."/>
            <person name="Ha T.T.T."/>
            <person name="Dugue R."/>
            <person name="Lampietro C."/>
            <person name="Louis A."/>
            <person name="Herpin A."/>
            <person name="Echchiki A."/>
            <person name="Berthelot C."/>
            <person name="Parey E."/>
            <person name="Roest-Crollius H."/>
            <person name="Braasch I."/>
            <person name="Postlethwait J."/>
            <person name="Bobe J."/>
            <person name="Montfort J."/>
            <person name="Bouchez O."/>
            <person name="Begum T."/>
            <person name="Schartl M."/>
            <person name="Guiguen Y."/>
        </authorList>
    </citation>
    <scope>NUCLEOTIDE SEQUENCE [LARGE SCALE GENOMIC DNA]</scope>
    <source>
        <strain evidence="2 3">Indonesia</strain>
        <tissue evidence="2">Blood</tissue>
    </source>
</reference>
<evidence type="ECO:0000313" key="3">
    <source>
        <dbReference type="Proteomes" id="UP000327468"/>
    </source>
</evidence>